<evidence type="ECO:0000256" key="1">
    <source>
        <dbReference type="SAM" id="MobiDB-lite"/>
    </source>
</evidence>
<reference evidence="3" key="1">
    <citation type="journal article" date="2012" name="Science">
        <title>The Paleozoic origin of enzymatic lignin decomposition reconstructed from 31 fungal genomes.</title>
        <authorList>
            <person name="Floudas D."/>
            <person name="Binder M."/>
            <person name="Riley R."/>
            <person name="Barry K."/>
            <person name="Blanchette R.A."/>
            <person name="Henrissat B."/>
            <person name="Martinez A.T."/>
            <person name="Otillar R."/>
            <person name="Spatafora J.W."/>
            <person name="Yadav J.S."/>
            <person name="Aerts A."/>
            <person name="Benoit I."/>
            <person name="Boyd A."/>
            <person name="Carlson A."/>
            <person name="Copeland A."/>
            <person name="Coutinho P.M."/>
            <person name="de Vries R.P."/>
            <person name="Ferreira P."/>
            <person name="Findley K."/>
            <person name="Foster B."/>
            <person name="Gaskell J."/>
            <person name="Glotzer D."/>
            <person name="Gorecki P."/>
            <person name="Heitman J."/>
            <person name="Hesse C."/>
            <person name="Hori C."/>
            <person name="Igarashi K."/>
            <person name="Jurgens J.A."/>
            <person name="Kallen N."/>
            <person name="Kersten P."/>
            <person name="Kohler A."/>
            <person name="Kuees U."/>
            <person name="Kumar T.K.A."/>
            <person name="Kuo A."/>
            <person name="LaButti K."/>
            <person name="Larrondo L.F."/>
            <person name="Lindquist E."/>
            <person name="Ling A."/>
            <person name="Lombard V."/>
            <person name="Lucas S."/>
            <person name="Lundell T."/>
            <person name="Martin R."/>
            <person name="McLaughlin D.J."/>
            <person name="Morgenstern I."/>
            <person name="Morin E."/>
            <person name="Murat C."/>
            <person name="Nagy L.G."/>
            <person name="Nolan M."/>
            <person name="Ohm R.A."/>
            <person name="Patyshakuliyeva A."/>
            <person name="Rokas A."/>
            <person name="Ruiz-Duenas F.J."/>
            <person name="Sabat G."/>
            <person name="Salamov A."/>
            <person name="Samejima M."/>
            <person name="Schmutz J."/>
            <person name="Slot J.C."/>
            <person name="St John F."/>
            <person name="Stenlid J."/>
            <person name="Sun H."/>
            <person name="Sun S."/>
            <person name="Syed K."/>
            <person name="Tsang A."/>
            <person name="Wiebenga A."/>
            <person name="Young D."/>
            <person name="Pisabarro A."/>
            <person name="Eastwood D.C."/>
            <person name="Martin F."/>
            <person name="Cullen D."/>
            <person name="Grigoriev I.V."/>
            <person name="Hibbett D.S."/>
        </authorList>
    </citation>
    <scope>NUCLEOTIDE SEQUENCE [LARGE SCALE GENOMIC DNA]</scope>
    <source>
        <strain evidence="3">RWD-64-598 SS2</strain>
    </source>
</reference>
<name>R7SGB6_CONPW</name>
<dbReference type="KEGG" id="cput:CONPUDRAFT_147908"/>
<dbReference type="OMA" id="SIWHEAH"/>
<dbReference type="RefSeq" id="XP_007775710.1">
    <property type="nucleotide sequence ID" value="XM_007777520.1"/>
</dbReference>
<dbReference type="Proteomes" id="UP000053558">
    <property type="component" value="Unassembled WGS sequence"/>
</dbReference>
<organism evidence="2 3">
    <name type="scientific">Coniophora puteana (strain RWD-64-598)</name>
    <name type="common">Brown rot fungus</name>
    <dbReference type="NCBI Taxonomy" id="741705"/>
    <lineage>
        <taxon>Eukaryota</taxon>
        <taxon>Fungi</taxon>
        <taxon>Dikarya</taxon>
        <taxon>Basidiomycota</taxon>
        <taxon>Agaricomycotina</taxon>
        <taxon>Agaricomycetes</taxon>
        <taxon>Agaricomycetidae</taxon>
        <taxon>Boletales</taxon>
        <taxon>Coniophorineae</taxon>
        <taxon>Coniophoraceae</taxon>
        <taxon>Coniophora</taxon>
    </lineage>
</organism>
<dbReference type="GeneID" id="19202394"/>
<evidence type="ECO:0000313" key="2">
    <source>
        <dbReference type="EMBL" id="EIW74134.1"/>
    </source>
</evidence>
<dbReference type="eggNOG" id="ENOG502R13H">
    <property type="taxonomic scope" value="Eukaryota"/>
</dbReference>
<evidence type="ECO:0008006" key="4">
    <source>
        <dbReference type="Google" id="ProtNLM"/>
    </source>
</evidence>
<dbReference type="OrthoDB" id="3243290at2759"/>
<feature type="compositionally biased region" description="Polar residues" evidence="1">
    <location>
        <begin position="472"/>
        <end position="482"/>
    </location>
</feature>
<feature type="region of interest" description="Disordered" evidence="1">
    <location>
        <begin position="1504"/>
        <end position="1537"/>
    </location>
</feature>
<feature type="region of interest" description="Disordered" evidence="1">
    <location>
        <begin position="470"/>
        <end position="497"/>
    </location>
</feature>
<accession>R7SGB6</accession>
<sequence length="1537" mass="173784">MLREPAEEMLPDKAWCDEAHRHTEGTDPQPGSTIGLKETPIEACTDGISDEGSLFCPSHESFSGIELEENSLRSPGLPTQETPGYIRTPLFQVHKEDIGASIMAQPVYWTTAFHGLETLRAGAWVDINVLTFYLASIWHEAHGGTHIRFARSDDVRITFVLEKTKKERNEGRKMQEQTEELVGRSSNKTEYCRRVGAPSTEKQEGQNQEEEQGEIIFSQPITPEFREQFDNHHYISNQICPVSPVGFLVHEGSHFFACVFDYLDHKAYVLGRNRPDNWNHREHYWHRVAELHRWDAGNPDKVTTVSVEWVQNGVDCGPTACEVLARCMIDGLCPTLSALQGTRPALICGHVLRLNILHQVYNQCVRSFQNFGQFRQRPPPFWSMDDTLISDEVEDLFSPHQSGAKNSPSSTTAAGHCFKEIVENLNHAISLCTSCLDSGTEPAFAQNRNSAPDWDKLKQDINDIRGARDKTFATSRASTNNLDHPIESEDSDDTEAEHGTLLPKLPRSVLKRFPRPKPLNVLPPVKGKQYFQHDRQFDDYESGPTIELIHRSELAFIYCPPFDKLKVCPVIDDWRDRGYRILASSFQNSFLQAPVQVLDHIMCTVPGYQFSQQVSNRATGKYRLRSQQEGSQVNVNDVRIMGAAEMLRLASEGRGHRGRSSSAQSIFVRGITGGLAQQKKNYVCVDLQLDRVDIRSKDIHISVDIDSLIWIGPNLIFKKSIGLQTIPTYFGGPAIPKRNHISIDLLIPQSAYDRAQPGGRTEWMSMPTEMNGIPHTQFGSTPSPSGQPTNILIFFPRMFHKNFTNHRSVNLMPHYVLDRFWDRVLIPALVKSFQELKHLEPYIPHTLKELKYKSRKADQGSSGNGKLLPIPSEVIMGAQVTMRKIINEDESTLGMFGSFFFALEAKGIKLMTVERQNGTYSDPVSALQESIPSLDWDQMRDRAKGELFLDIGVAFTPMRQSNAVTGLWWLEALEVSFGAGGFNAGSMHNHAMLSRVGAMQAPMSKDRQWQTGIISRSSYSLDYEAVRPRNNKPTFASDSDAYNLTQRYTEECNSLIEQLLGATGKTFGVRDEYRVTWDAAEAMLRNGAAGLKERGRQLMDSGSVIWVQTETWFRWNAMRVKSLQETQEALRRKNPPNLGIMTSLLTHMIRSTTYTPIVYDAHLSDSLKSLQQHAVMETCNMFFLHDLDISKARLKGVEEIDSDSVLRIMGKNAPLRRDQAIASQENELAAAERNDDSDYPLGKFPTWTDLKEFHGKFPWLLVKKWNPEIIDWSLRAVILFCTFTGHIWLMLSVPFLKSSPPRPSSVDDAMKCWTIHYVRNLLDGVKWEASNDALEQDGVAHGRPGPRSPSFANRMPIFFPPTSSPKHVKSQWDPLFQHPGYISQYHKLVESGKDNGAFSDLQKSLQEIFSSLECLPASEKMTVKAAGTVWKVAGDAFVFITNSRLYKVVGLSKDTRSVKATLRIPRVKTKHDILRDIHAYEGIDYTGDVKPSRRNLKNRAELNLKSKAVKNRRRPPVTTRSRGTNKAPKLAKKERTT</sequence>
<proteinExistence type="predicted"/>
<keyword evidence="3" id="KW-1185">Reference proteome</keyword>
<evidence type="ECO:0000313" key="3">
    <source>
        <dbReference type="Proteomes" id="UP000053558"/>
    </source>
</evidence>
<gene>
    <name evidence="2" type="ORF">CONPUDRAFT_147908</name>
</gene>
<protein>
    <recommendedName>
        <fullName evidence="4">Ubiquitin-like protease family profile domain-containing protein</fullName>
    </recommendedName>
</protein>
<dbReference type="EMBL" id="JH711594">
    <property type="protein sequence ID" value="EIW74134.1"/>
    <property type="molecule type" value="Genomic_DNA"/>
</dbReference>